<organism evidence="1 2">
    <name type="scientific">Candidatus Desulfovibrio intestinipullorum</name>
    <dbReference type="NCBI Taxonomy" id="2838536"/>
    <lineage>
        <taxon>Bacteria</taxon>
        <taxon>Pseudomonadati</taxon>
        <taxon>Thermodesulfobacteriota</taxon>
        <taxon>Desulfovibrionia</taxon>
        <taxon>Desulfovibrionales</taxon>
        <taxon>Desulfovibrionaceae</taxon>
        <taxon>Desulfovibrio</taxon>
    </lineage>
</organism>
<dbReference type="EMBL" id="DXHV01000083">
    <property type="protein sequence ID" value="HIW01544.1"/>
    <property type="molecule type" value="Genomic_DNA"/>
</dbReference>
<proteinExistence type="predicted"/>
<protein>
    <recommendedName>
        <fullName evidence="3">Head decoration protein</fullName>
    </recommendedName>
</protein>
<name>A0A9D1PZF6_9BACT</name>
<dbReference type="AlphaFoldDB" id="A0A9D1PZF6"/>
<sequence length="196" mass="19796">MNEGFLGKFSFGGERAATDDHPVVLHYLPLASTVTAKLEPGTLLKSTDVPGATVTIGESNTGVTAATVDAATFAAKAATTTGSFAFSYDTEWKLSGSAATIADYGISLTGSPVSGDTLTVTLAVADVAYEAFLSTDEGEPVAVVDLPCDPTGDKGEKSVCAVVHGTVKTRLLKTGDAVAPTGGQIAALARHGVFAV</sequence>
<gene>
    <name evidence="1" type="ORF">H9894_10230</name>
</gene>
<evidence type="ECO:0008006" key="3">
    <source>
        <dbReference type="Google" id="ProtNLM"/>
    </source>
</evidence>
<accession>A0A9D1PZF6</accession>
<evidence type="ECO:0000313" key="1">
    <source>
        <dbReference type="EMBL" id="HIW01544.1"/>
    </source>
</evidence>
<comment type="caution">
    <text evidence="1">The sequence shown here is derived from an EMBL/GenBank/DDBJ whole genome shotgun (WGS) entry which is preliminary data.</text>
</comment>
<dbReference type="Proteomes" id="UP000886752">
    <property type="component" value="Unassembled WGS sequence"/>
</dbReference>
<evidence type="ECO:0000313" key="2">
    <source>
        <dbReference type="Proteomes" id="UP000886752"/>
    </source>
</evidence>
<reference evidence="1" key="1">
    <citation type="journal article" date="2021" name="PeerJ">
        <title>Extensive microbial diversity within the chicken gut microbiome revealed by metagenomics and culture.</title>
        <authorList>
            <person name="Gilroy R."/>
            <person name="Ravi A."/>
            <person name="Getino M."/>
            <person name="Pursley I."/>
            <person name="Horton D.L."/>
            <person name="Alikhan N.F."/>
            <person name="Baker D."/>
            <person name="Gharbi K."/>
            <person name="Hall N."/>
            <person name="Watson M."/>
            <person name="Adriaenssens E.M."/>
            <person name="Foster-Nyarko E."/>
            <person name="Jarju S."/>
            <person name="Secka A."/>
            <person name="Antonio M."/>
            <person name="Oren A."/>
            <person name="Chaudhuri R.R."/>
            <person name="La Ragione R."/>
            <person name="Hildebrand F."/>
            <person name="Pallen M.J."/>
        </authorList>
    </citation>
    <scope>NUCLEOTIDE SEQUENCE</scope>
    <source>
        <strain evidence="1">ChiHecec2B26-446</strain>
    </source>
</reference>
<reference evidence="1" key="2">
    <citation type="submission" date="2021-04" db="EMBL/GenBank/DDBJ databases">
        <authorList>
            <person name="Gilroy R."/>
        </authorList>
    </citation>
    <scope>NUCLEOTIDE SEQUENCE</scope>
    <source>
        <strain evidence="1">ChiHecec2B26-446</strain>
    </source>
</reference>